<proteinExistence type="predicted"/>
<accession>C0XN59</accession>
<protein>
    <submittedName>
        <fullName evidence="1">Uncharacterized protein</fullName>
    </submittedName>
</protein>
<dbReference type="HOGENOM" id="CLU_3026560_0_0_9"/>
<dbReference type="Proteomes" id="UP000003752">
    <property type="component" value="Unassembled WGS sequence"/>
</dbReference>
<evidence type="ECO:0000313" key="1">
    <source>
        <dbReference type="EMBL" id="EEI23185.1"/>
    </source>
</evidence>
<organism evidence="1 2">
    <name type="scientific">Lentilactobacillus hilgardii (strain ATCC 8290 / DSM 20176 / CCUG 30140 / JCM 1155 / KCTC 3500 / NBRC 15886 / NCIMB 8040 / NRRL B-1843 / 9)</name>
    <dbReference type="NCBI Taxonomy" id="1423757"/>
    <lineage>
        <taxon>Bacteria</taxon>
        <taxon>Bacillati</taxon>
        <taxon>Bacillota</taxon>
        <taxon>Bacilli</taxon>
        <taxon>Lactobacillales</taxon>
        <taxon>Lactobacillaceae</taxon>
        <taxon>Lentilactobacillus</taxon>
    </lineage>
</organism>
<evidence type="ECO:0000313" key="2">
    <source>
        <dbReference type="Proteomes" id="UP000003752"/>
    </source>
</evidence>
<keyword evidence="2" id="KW-1185">Reference proteome</keyword>
<dbReference type="AlphaFoldDB" id="C0XN59"/>
<dbReference type="PATRIC" id="fig|1423757.3.peg.1496"/>
<gene>
    <name evidence="1" type="ORF">HMPREF0519_2670</name>
</gene>
<dbReference type="EMBL" id="ACGP01000227">
    <property type="protein sequence ID" value="EEI23185.1"/>
    <property type="molecule type" value="Genomic_DNA"/>
</dbReference>
<comment type="caution">
    <text evidence="1">The sequence shown here is derived from an EMBL/GenBank/DDBJ whole genome shotgun (WGS) entry which is preliminary data.</text>
</comment>
<name>C0XN59_LENH9</name>
<reference evidence="1 2" key="1">
    <citation type="submission" date="2009-01" db="EMBL/GenBank/DDBJ databases">
        <authorList>
            <person name="Qin X."/>
            <person name="Bachman B."/>
            <person name="Battles P."/>
            <person name="Bell A."/>
            <person name="Bess C."/>
            <person name="Bickham C."/>
            <person name="Chaboub L."/>
            <person name="Chen D."/>
            <person name="Coyle M."/>
            <person name="Deiros D.R."/>
            <person name="Dinh H."/>
            <person name="Forbes L."/>
            <person name="Fowler G."/>
            <person name="Francisco L."/>
            <person name="Fu Q."/>
            <person name="Gubbala S."/>
            <person name="Hale W."/>
            <person name="Han Y."/>
            <person name="Hemphill L."/>
            <person name="Highlander S.K."/>
            <person name="Hirani K."/>
            <person name="Hogues M."/>
            <person name="Jackson L."/>
            <person name="Jakkamsetti A."/>
            <person name="Javaid M."/>
            <person name="Jiang H."/>
            <person name="Korchina V."/>
            <person name="Kovar C."/>
            <person name="Lara F."/>
            <person name="Lee S."/>
            <person name="Mata R."/>
            <person name="Mathew T."/>
            <person name="Moen C."/>
            <person name="Morales K."/>
            <person name="Munidasa M."/>
            <person name="Nazareth L."/>
            <person name="Ngo R."/>
            <person name="Nguyen L."/>
            <person name="Okwuonu G."/>
            <person name="Ongeri F."/>
            <person name="Patil S."/>
            <person name="Petrosino J."/>
            <person name="Pham C."/>
            <person name="Pham P."/>
            <person name="Pu L.-L."/>
            <person name="Puazo M."/>
            <person name="Raj R."/>
            <person name="Reid J."/>
            <person name="Rouhana J."/>
            <person name="Saada N."/>
            <person name="Shang Y."/>
            <person name="Simmons D."/>
            <person name="Thornton R."/>
            <person name="Warren J."/>
            <person name="Weissenberger G."/>
            <person name="Zhang J."/>
            <person name="Zhang L."/>
            <person name="Zhou C."/>
            <person name="Zhu D."/>
            <person name="Muzny D."/>
            <person name="Worley K."/>
            <person name="Gibbs R."/>
        </authorList>
    </citation>
    <scope>NUCLEOTIDE SEQUENCE [LARGE SCALE GENOMIC DNA]</scope>
    <source>
        <strain evidence="2">ATCC 8290 / DSM 20176 / CCUG 30140 / JCM 1155 / KCTC 3500 / NBRC 15886 / NCIMB 8040 / NRRL B-1843 / 9</strain>
    </source>
</reference>
<sequence length="55" mass="6966">MHHELLFCDALLFFTQKYKTRTLNSIKNDWFEIVRKKTTFFLLFFKKFVYNEYNF</sequence>